<dbReference type="GO" id="GO:0009116">
    <property type="term" value="P:nucleoside metabolic process"/>
    <property type="evidence" value="ECO:0007669"/>
    <property type="project" value="InterPro"/>
</dbReference>
<dbReference type="InterPro" id="IPR015424">
    <property type="entry name" value="PyrdxlP-dep_Trfase"/>
</dbReference>
<accession>A0A3B1CBM7</accession>
<dbReference type="InterPro" id="IPR020581">
    <property type="entry name" value="GDC_P"/>
</dbReference>
<name>A0A3B1CBM7_9ZZZZ</name>
<dbReference type="EC" id="1.4.4.2" evidence="1"/>
<keyword evidence="2 5" id="KW-0560">Oxidoreductase</keyword>
<dbReference type="PIRSF" id="PIRSF006815">
    <property type="entry name" value="GcvPA"/>
    <property type="match status" value="1"/>
</dbReference>
<dbReference type="InterPro" id="IPR015422">
    <property type="entry name" value="PyrdxlP-dep_Trfase_small"/>
</dbReference>
<dbReference type="EMBL" id="UOGF01000031">
    <property type="protein sequence ID" value="VAX27609.1"/>
    <property type="molecule type" value="Genomic_DNA"/>
</dbReference>
<dbReference type="GO" id="GO:0006546">
    <property type="term" value="P:glycine catabolic process"/>
    <property type="evidence" value="ECO:0007669"/>
    <property type="project" value="InterPro"/>
</dbReference>
<dbReference type="PANTHER" id="PTHR42806:SF1">
    <property type="entry name" value="GLYCINE DEHYDROGENASE (DECARBOXYLATING)"/>
    <property type="match status" value="1"/>
</dbReference>
<evidence type="ECO:0000256" key="1">
    <source>
        <dbReference type="ARBA" id="ARBA00012134"/>
    </source>
</evidence>
<dbReference type="CDD" id="cd00613">
    <property type="entry name" value="GDC-P"/>
    <property type="match status" value="1"/>
</dbReference>
<feature type="domain" description="Glycine cleavage system P-protein N-terminal" evidence="4">
    <location>
        <begin position="2"/>
        <end position="440"/>
    </location>
</feature>
<organism evidence="5">
    <name type="scientific">hydrothermal vent metagenome</name>
    <dbReference type="NCBI Taxonomy" id="652676"/>
    <lineage>
        <taxon>unclassified sequences</taxon>
        <taxon>metagenomes</taxon>
        <taxon>ecological metagenomes</taxon>
    </lineage>
</organism>
<dbReference type="PANTHER" id="PTHR42806">
    <property type="entry name" value="GLYCINE CLEAVAGE SYSTEM P-PROTEIN"/>
    <property type="match status" value="1"/>
</dbReference>
<dbReference type="GO" id="GO:0004375">
    <property type="term" value="F:glycine dehydrogenase (decarboxylating) activity"/>
    <property type="evidence" value="ECO:0007669"/>
    <property type="project" value="UniProtKB-EC"/>
</dbReference>
<protein>
    <recommendedName>
        <fullName evidence="1">glycine dehydrogenase (aminomethyl-transferring)</fullName>
        <ecNumber evidence="1">1.4.4.2</ecNumber>
    </recommendedName>
</protein>
<dbReference type="Pfam" id="PF02347">
    <property type="entry name" value="GDC-P"/>
    <property type="match status" value="1"/>
</dbReference>
<reference evidence="5" key="1">
    <citation type="submission" date="2018-06" db="EMBL/GenBank/DDBJ databases">
        <authorList>
            <person name="Zhirakovskaya E."/>
        </authorList>
    </citation>
    <scope>NUCLEOTIDE SEQUENCE</scope>
</reference>
<evidence type="ECO:0000256" key="3">
    <source>
        <dbReference type="ARBA" id="ARBA00049026"/>
    </source>
</evidence>
<proteinExistence type="inferred from homology"/>
<dbReference type="InterPro" id="IPR049315">
    <property type="entry name" value="GDC-P_N"/>
</dbReference>
<gene>
    <name evidence="5" type="ORF">MNBD_NITROSPIRAE01-459</name>
</gene>
<dbReference type="SUPFAM" id="SSF53383">
    <property type="entry name" value="PLP-dependent transferases"/>
    <property type="match status" value="1"/>
</dbReference>
<dbReference type="InterPro" id="IPR015421">
    <property type="entry name" value="PyrdxlP-dep_Trfase_major"/>
</dbReference>
<dbReference type="Gene3D" id="3.40.640.10">
    <property type="entry name" value="Type I PLP-dependent aspartate aminotransferase-like (Major domain)"/>
    <property type="match status" value="1"/>
</dbReference>
<evidence type="ECO:0000313" key="5">
    <source>
        <dbReference type="EMBL" id="VAX27609.1"/>
    </source>
</evidence>
<sequence length="446" mass="48715">MEYIPKTPTEEAEMLEEIGVVSFDDLLEIPAEFRLNRPLHLPKPLSQMALKREMSILSRKNRDTSTTLSFLGGGSYDHFIPSTVGHVIGRSEFYSAYTPYQAELSQGLLQTIYEYQSMICQLTDMEVSGASLYDGASALAEAALMAIRITKRSKILVSESVHPHHRAVIKTYLSGLPGAMLEDVSLEEGRLSLQSLENAMDETVAAVLMQYPNFYGQLESAEKVEAIVHAKGGLLVMAVDPISLGVLKTPGEFNADIAVGEGQALGNAQSFGGPYMGFFATRKKMIRQLPGRIVGATTDVQGRAGFCLTLQTREQHIKRERATSNICTNQALNALAASVYLATVGKKGLREVASLCLEKSHAAQEKIVAIPGFSRVFEGPFFKEFVVKTPKAASEVLADVLKEEIFAGIDLGVFDANLSDHLLICLTEKHEDEDINRLVVALSNVI</sequence>
<evidence type="ECO:0000256" key="2">
    <source>
        <dbReference type="ARBA" id="ARBA00023002"/>
    </source>
</evidence>
<dbReference type="NCBIfam" id="NF001696">
    <property type="entry name" value="PRK00451.1"/>
    <property type="match status" value="1"/>
</dbReference>
<dbReference type="AlphaFoldDB" id="A0A3B1CBM7"/>
<dbReference type="Gene3D" id="3.90.1150.10">
    <property type="entry name" value="Aspartate Aminotransferase, domain 1"/>
    <property type="match status" value="1"/>
</dbReference>
<dbReference type="HAMAP" id="MF_00712">
    <property type="entry name" value="GcvPA"/>
    <property type="match status" value="1"/>
</dbReference>
<dbReference type="InterPro" id="IPR023010">
    <property type="entry name" value="GcvPA"/>
</dbReference>
<evidence type="ECO:0000259" key="4">
    <source>
        <dbReference type="Pfam" id="PF02347"/>
    </source>
</evidence>
<comment type="catalytic activity">
    <reaction evidence="3">
        <text>N(6)-[(R)-lipoyl]-L-lysyl-[glycine-cleavage complex H protein] + glycine + H(+) = N(6)-[(R)-S(8)-aminomethyldihydrolipoyl]-L-lysyl-[glycine-cleavage complex H protein] + CO2</text>
        <dbReference type="Rhea" id="RHEA:24304"/>
        <dbReference type="Rhea" id="RHEA-COMP:10494"/>
        <dbReference type="Rhea" id="RHEA-COMP:10495"/>
        <dbReference type="ChEBI" id="CHEBI:15378"/>
        <dbReference type="ChEBI" id="CHEBI:16526"/>
        <dbReference type="ChEBI" id="CHEBI:57305"/>
        <dbReference type="ChEBI" id="CHEBI:83099"/>
        <dbReference type="ChEBI" id="CHEBI:83143"/>
        <dbReference type="EC" id="1.4.4.2"/>
    </reaction>
</comment>